<gene>
    <name evidence="1" type="ORF">AVEN_10896_1</name>
</gene>
<dbReference type="Proteomes" id="UP000499080">
    <property type="component" value="Unassembled WGS sequence"/>
</dbReference>
<keyword evidence="2" id="KW-1185">Reference proteome</keyword>
<name>A0A4Y2WQ84_ARAVE</name>
<dbReference type="EMBL" id="BGPR01064744">
    <property type="protein sequence ID" value="GBO39665.1"/>
    <property type="molecule type" value="Genomic_DNA"/>
</dbReference>
<proteinExistence type="predicted"/>
<accession>A0A4Y2WQ84</accession>
<dbReference type="AlphaFoldDB" id="A0A4Y2WQ84"/>
<evidence type="ECO:0000313" key="2">
    <source>
        <dbReference type="Proteomes" id="UP000499080"/>
    </source>
</evidence>
<sequence length="88" mass="10306">MFRSLQTPHVLRRYHNRISSYAVREDRMEKILSPQEVISGPLPLVHSRPVLSPLRSRGENKRNPHIQVLRPLEVLAIPHLSDHYIKVE</sequence>
<evidence type="ECO:0000313" key="1">
    <source>
        <dbReference type="EMBL" id="GBO39665.1"/>
    </source>
</evidence>
<organism evidence="1 2">
    <name type="scientific">Araneus ventricosus</name>
    <name type="common">Orbweaver spider</name>
    <name type="synonym">Epeira ventricosa</name>
    <dbReference type="NCBI Taxonomy" id="182803"/>
    <lineage>
        <taxon>Eukaryota</taxon>
        <taxon>Metazoa</taxon>
        <taxon>Ecdysozoa</taxon>
        <taxon>Arthropoda</taxon>
        <taxon>Chelicerata</taxon>
        <taxon>Arachnida</taxon>
        <taxon>Araneae</taxon>
        <taxon>Araneomorphae</taxon>
        <taxon>Entelegynae</taxon>
        <taxon>Araneoidea</taxon>
        <taxon>Araneidae</taxon>
        <taxon>Araneus</taxon>
    </lineage>
</organism>
<protein>
    <submittedName>
        <fullName evidence="1">Uncharacterized protein</fullName>
    </submittedName>
</protein>
<comment type="caution">
    <text evidence="1">The sequence shown here is derived from an EMBL/GenBank/DDBJ whole genome shotgun (WGS) entry which is preliminary data.</text>
</comment>
<reference evidence="1 2" key="1">
    <citation type="journal article" date="2019" name="Sci. Rep.">
        <title>Orb-weaving spider Araneus ventricosus genome elucidates the spidroin gene catalogue.</title>
        <authorList>
            <person name="Kono N."/>
            <person name="Nakamura H."/>
            <person name="Ohtoshi R."/>
            <person name="Moran D.A.P."/>
            <person name="Shinohara A."/>
            <person name="Yoshida Y."/>
            <person name="Fujiwara M."/>
            <person name="Mori M."/>
            <person name="Tomita M."/>
            <person name="Arakawa K."/>
        </authorList>
    </citation>
    <scope>NUCLEOTIDE SEQUENCE [LARGE SCALE GENOMIC DNA]</scope>
</reference>